<dbReference type="STRING" id="1220579.GCA_001571345_03333"/>
<proteinExistence type="predicted"/>
<dbReference type="RefSeq" id="WP_061276781.1">
    <property type="nucleotide sequence ID" value="NZ_CBCRXN010000109.1"/>
</dbReference>
<keyword evidence="3" id="KW-1185">Reference proteome</keyword>
<dbReference type="OrthoDB" id="2934196at2"/>
<dbReference type="AlphaFoldDB" id="A0A318PDN1"/>
<name>A0A318PDN1_KOMXY</name>
<reference evidence="2 3" key="1">
    <citation type="submission" date="2017-07" db="EMBL/GenBank/DDBJ databases">
        <title>A draft genome sequence of Komagataeibacter xylinus LMG 1515.</title>
        <authorList>
            <person name="Skraban J."/>
            <person name="Cleenwerck I."/>
            <person name="Vandamme P."/>
            <person name="Trcek J."/>
        </authorList>
    </citation>
    <scope>NUCLEOTIDE SEQUENCE [LARGE SCALE GENOMIC DNA]</scope>
    <source>
        <strain evidence="2 3">LMG 1515</strain>
    </source>
</reference>
<dbReference type="Proteomes" id="UP000248257">
    <property type="component" value="Unassembled WGS sequence"/>
</dbReference>
<feature type="region of interest" description="Disordered" evidence="1">
    <location>
        <begin position="130"/>
        <end position="189"/>
    </location>
</feature>
<accession>A0A318PDN1</accession>
<comment type="caution">
    <text evidence="2">The sequence shown here is derived from an EMBL/GenBank/DDBJ whole genome shotgun (WGS) entry which is preliminary data.</text>
</comment>
<organism evidence="2 3">
    <name type="scientific">Komagataeibacter xylinus</name>
    <name type="common">Gluconacetobacter xylinus</name>
    <dbReference type="NCBI Taxonomy" id="28448"/>
    <lineage>
        <taxon>Bacteria</taxon>
        <taxon>Pseudomonadati</taxon>
        <taxon>Pseudomonadota</taxon>
        <taxon>Alphaproteobacteria</taxon>
        <taxon>Acetobacterales</taxon>
        <taxon>Acetobacteraceae</taxon>
        <taxon>Komagataeibacter</taxon>
    </lineage>
</organism>
<evidence type="ECO:0000313" key="2">
    <source>
        <dbReference type="EMBL" id="PYD55269.1"/>
    </source>
</evidence>
<protein>
    <submittedName>
        <fullName evidence="2">Helix-turn-helix domain-containing protein</fullName>
    </submittedName>
</protein>
<dbReference type="EMBL" id="NKUC01000189">
    <property type="protein sequence ID" value="PYD55269.1"/>
    <property type="molecule type" value="Genomic_DNA"/>
</dbReference>
<sequence length="189" mass="20753">MSKQDLSSQRQSGTWVQTERAAHEAWAALLRDSPRAAELLHLLVARVGPHNAVVISQQTLAKLMGRSIDTVKRALSVLKAGLWLEVRQIGDRGTVNAYVLNDRVVWSGPRDGIRHSLFSASVVISADEQPDKAMLGKQPPLRQLPALYPGERQLPTGPGMPPPSQPSLDGMEPDIPARQMNIEKNIEPH</sequence>
<gene>
    <name evidence="2" type="ORF">CFR75_17640</name>
</gene>
<evidence type="ECO:0000256" key="1">
    <source>
        <dbReference type="SAM" id="MobiDB-lite"/>
    </source>
</evidence>
<evidence type="ECO:0000313" key="3">
    <source>
        <dbReference type="Proteomes" id="UP000248257"/>
    </source>
</evidence>